<proteinExistence type="inferred from homology"/>
<dbReference type="HOGENOM" id="CLU_024853_4_1_9"/>
<feature type="binding site" evidence="12">
    <location>
        <position position="281"/>
    </location>
    <ligand>
        <name>K(+)</name>
        <dbReference type="ChEBI" id="CHEBI:29103"/>
    </ligand>
</feature>
<evidence type="ECO:0000259" key="15">
    <source>
        <dbReference type="PROSITE" id="PS51385"/>
    </source>
</evidence>
<feature type="binding site" evidence="11">
    <location>
        <position position="385"/>
    </location>
    <ligand>
        <name>(6S)-NADPHX</name>
        <dbReference type="ChEBI" id="CHEBI:64076"/>
    </ligand>
</feature>
<evidence type="ECO:0000313" key="17">
    <source>
        <dbReference type="Proteomes" id="UP000034189"/>
    </source>
</evidence>
<comment type="subunit">
    <text evidence="11">Homotetramer.</text>
</comment>
<dbReference type="Proteomes" id="UP000034189">
    <property type="component" value="Chromosome"/>
</dbReference>
<comment type="similarity">
    <text evidence="12">Belongs to the NnrE/AIBP family.</text>
</comment>
<evidence type="ECO:0000256" key="7">
    <source>
        <dbReference type="ARBA" id="ARBA00023239"/>
    </source>
</evidence>
<dbReference type="GO" id="GO:0052856">
    <property type="term" value="F:NAD(P)HX epimerase activity"/>
    <property type="evidence" value="ECO:0007669"/>
    <property type="project" value="UniProtKB-UniRule"/>
</dbReference>
<dbReference type="CDD" id="cd01171">
    <property type="entry name" value="YXKO-related"/>
    <property type="match status" value="1"/>
</dbReference>
<feature type="binding site" evidence="11">
    <location>
        <position position="574"/>
    </location>
    <ligand>
        <name>AMP</name>
        <dbReference type="ChEBI" id="CHEBI:456215"/>
    </ligand>
</feature>
<gene>
    <name evidence="12" type="primary">nnrE</name>
    <name evidence="11" type="synonym">nnrD</name>
    <name evidence="16" type="ORF">VK70_23965</name>
</gene>
<feature type="domain" description="YjeF C-terminal" evidence="14">
    <location>
        <begin position="350"/>
        <end position="628"/>
    </location>
</feature>
<dbReference type="InterPro" id="IPR029056">
    <property type="entry name" value="Ribokinase-like"/>
</dbReference>
<dbReference type="GO" id="GO:0005524">
    <property type="term" value="F:ATP binding"/>
    <property type="evidence" value="ECO:0007669"/>
    <property type="project" value="UniProtKB-KW"/>
</dbReference>
<dbReference type="HAMAP" id="MF_01965">
    <property type="entry name" value="NADHX_dehydratase"/>
    <property type="match status" value="1"/>
</dbReference>
<dbReference type="PROSITE" id="PS51383">
    <property type="entry name" value="YJEF_C_3"/>
    <property type="match status" value="1"/>
</dbReference>
<feature type="binding site" evidence="11">
    <location>
        <position position="508"/>
    </location>
    <ligand>
        <name>(6S)-NADPHX</name>
        <dbReference type="ChEBI" id="CHEBI:64076"/>
    </ligand>
</feature>
<feature type="binding site" evidence="12">
    <location>
        <begin position="249"/>
        <end position="255"/>
    </location>
    <ligand>
        <name>(6S)-NADPHX</name>
        <dbReference type="ChEBI" id="CHEBI:64076"/>
    </ligand>
</feature>
<comment type="function">
    <text evidence="12">Catalyzes the epimerization of the S- and R-forms of NAD(P)HX, a damaged form of NAD(P)H that is a result of enzymatic or heat-dependent hydration. This is a prerequisite for the S-specific NAD(P)H-hydrate dehydratase to allow the repair of both epimers of NAD(P)HX.</text>
</comment>
<feature type="binding site" evidence="11">
    <location>
        <position position="575"/>
    </location>
    <ligand>
        <name>(6S)-NADPHX</name>
        <dbReference type="ChEBI" id="CHEBI:64076"/>
    </ligand>
</feature>
<dbReference type="EMBL" id="CP011114">
    <property type="protein sequence ID" value="AKG37180.1"/>
    <property type="molecule type" value="Genomic_DNA"/>
</dbReference>
<evidence type="ECO:0000256" key="13">
    <source>
        <dbReference type="SAM" id="MobiDB-lite"/>
    </source>
</evidence>
<keyword evidence="7 11" id="KW-0456">Lyase</keyword>
<dbReference type="PROSITE" id="PS51385">
    <property type="entry name" value="YJEF_N"/>
    <property type="match status" value="1"/>
</dbReference>
<dbReference type="PANTHER" id="PTHR12592:SF0">
    <property type="entry name" value="ATP-DEPENDENT (S)-NAD(P)H-HYDRATE DEHYDRATASE"/>
    <property type="match status" value="1"/>
</dbReference>
<dbReference type="HAMAP" id="MF_01966">
    <property type="entry name" value="NADHX_epimerase"/>
    <property type="match status" value="1"/>
</dbReference>
<dbReference type="NCBIfam" id="TIGR00196">
    <property type="entry name" value="yjeF_cterm"/>
    <property type="match status" value="1"/>
</dbReference>
<dbReference type="AlphaFoldDB" id="A0A0F7FDZ5"/>
<evidence type="ECO:0000313" key="16">
    <source>
        <dbReference type="EMBL" id="AKG37180.1"/>
    </source>
</evidence>
<dbReference type="EC" id="4.2.1.136" evidence="11"/>
<comment type="cofactor">
    <cofactor evidence="11">
        <name>Mg(2+)</name>
        <dbReference type="ChEBI" id="CHEBI:18420"/>
    </cofactor>
</comment>
<comment type="catalytic activity">
    <reaction evidence="10 11">
        <text>(6S)-NADPHX + ADP = AMP + phosphate + NADPH + H(+)</text>
        <dbReference type="Rhea" id="RHEA:32235"/>
        <dbReference type="ChEBI" id="CHEBI:15378"/>
        <dbReference type="ChEBI" id="CHEBI:43474"/>
        <dbReference type="ChEBI" id="CHEBI:57783"/>
        <dbReference type="ChEBI" id="CHEBI:64076"/>
        <dbReference type="ChEBI" id="CHEBI:456215"/>
        <dbReference type="ChEBI" id="CHEBI:456216"/>
        <dbReference type="EC" id="4.2.1.136"/>
    </reaction>
</comment>
<dbReference type="Gene3D" id="3.40.50.10260">
    <property type="entry name" value="YjeF N-terminal domain"/>
    <property type="match status" value="2"/>
</dbReference>
<feature type="binding site" evidence="12">
    <location>
        <begin position="179"/>
        <end position="183"/>
    </location>
    <ligand>
        <name>(6S)-NADPHX</name>
        <dbReference type="ChEBI" id="CHEBI:64076"/>
    </ligand>
</feature>
<dbReference type="Pfam" id="PF03853">
    <property type="entry name" value="YjeF_N"/>
    <property type="match status" value="1"/>
</dbReference>
<feature type="domain" description="YjeF N-terminal" evidence="15">
    <location>
        <begin position="9"/>
        <end position="335"/>
    </location>
</feature>
<feature type="binding site" evidence="11">
    <location>
        <position position="456"/>
    </location>
    <ligand>
        <name>(6S)-NADPHX</name>
        <dbReference type="ChEBI" id="CHEBI:64076"/>
    </ligand>
</feature>
<comment type="catalytic activity">
    <reaction evidence="12">
        <text>(6R)-NADHX = (6S)-NADHX</text>
        <dbReference type="Rhea" id="RHEA:32215"/>
        <dbReference type="ChEBI" id="CHEBI:64074"/>
        <dbReference type="ChEBI" id="CHEBI:64075"/>
        <dbReference type="EC" id="5.1.99.6"/>
    </reaction>
</comment>
<accession>A0A0F7FDZ5</accession>
<keyword evidence="16" id="KW-0418">Kinase</keyword>
<comment type="function">
    <text evidence="11">Catalyzes the dehydration of the S-form of NAD(P)HX at the expense of ADP, which is converted to AMP. Together with NAD(P)HX epimerase, which catalyzes the epimerization of the S- and R-forms, the enzyme allows the repair of both epimers of NAD(P)HX, a damaged form of NAD(P)H that is a result of enzymatic or heat-dependent hydration.</text>
</comment>
<keyword evidence="12" id="KW-0630">Potassium</keyword>
<dbReference type="GO" id="GO:0052855">
    <property type="term" value="F:ADP-dependent NAD(P)H-hydrate dehydratase activity"/>
    <property type="evidence" value="ECO:0007669"/>
    <property type="project" value="UniProtKB-UniRule"/>
</dbReference>
<dbReference type="OrthoDB" id="9806925at2"/>
<dbReference type="InterPro" id="IPR000631">
    <property type="entry name" value="CARKD"/>
</dbReference>
<comment type="cofactor">
    <cofactor evidence="12">
        <name>K(+)</name>
        <dbReference type="ChEBI" id="CHEBI:29103"/>
    </cofactor>
    <text evidence="12">Binds 1 potassium ion per subunit.</text>
</comment>
<evidence type="ECO:0000256" key="4">
    <source>
        <dbReference type="ARBA" id="ARBA00022840"/>
    </source>
</evidence>
<keyword evidence="4 11" id="KW-0067">ATP-binding</keyword>
<dbReference type="SUPFAM" id="SSF53613">
    <property type="entry name" value="Ribokinase-like"/>
    <property type="match status" value="1"/>
</dbReference>
<dbReference type="NCBIfam" id="TIGR00197">
    <property type="entry name" value="yjeF_nterm"/>
    <property type="match status" value="1"/>
</dbReference>
<keyword evidence="6 11" id="KW-0520">NAD</keyword>
<keyword evidence="16" id="KW-0808">Transferase</keyword>
<keyword evidence="12" id="KW-0479">Metal-binding</keyword>
<dbReference type="GO" id="GO:0046496">
    <property type="term" value="P:nicotinamide nucleotide metabolic process"/>
    <property type="evidence" value="ECO:0007669"/>
    <property type="project" value="UniProtKB-UniRule"/>
</dbReference>
<feature type="binding site" evidence="12">
    <location>
        <position position="180"/>
    </location>
    <ligand>
        <name>K(+)</name>
        <dbReference type="ChEBI" id="CHEBI:29103"/>
    </ligand>
</feature>
<evidence type="ECO:0000256" key="3">
    <source>
        <dbReference type="ARBA" id="ARBA00022741"/>
    </source>
</evidence>
<comment type="similarity">
    <text evidence="2">In the C-terminal section; belongs to the NnrD/CARKD family.</text>
</comment>
<reference evidence="16 17" key="2">
    <citation type="journal article" date="2016" name="Genome Announc.">
        <title>Genome Sequence of a Gram-Positive Diazotroph, Paenibacillus durus Type Strain ATCC 35681.</title>
        <authorList>
            <person name="Halim M.A."/>
            <person name="Rahman A.Y."/>
            <person name="Sim K.S."/>
            <person name="Yam H.C."/>
            <person name="Rahim A.A."/>
            <person name="Ghazali A.H."/>
            <person name="Najimudin N."/>
        </authorList>
    </citation>
    <scope>NUCLEOTIDE SEQUENCE [LARGE SCALE GENOMIC DNA]</scope>
    <source>
        <strain evidence="16 17">ATCC 35681</strain>
    </source>
</reference>
<dbReference type="RefSeq" id="WP_046723860.1">
    <property type="nucleotide sequence ID" value="NZ_CP011114.1"/>
</dbReference>
<dbReference type="InterPro" id="IPR004443">
    <property type="entry name" value="YjeF_N_dom"/>
</dbReference>
<comment type="similarity">
    <text evidence="1">In the N-terminal section; belongs to the NnrE/AIBP family.</text>
</comment>
<comment type="catalytic activity">
    <reaction evidence="12">
        <text>(6R)-NADPHX = (6S)-NADPHX</text>
        <dbReference type="Rhea" id="RHEA:32227"/>
        <dbReference type="ChEBI" id="CHEBI:64076"/>
        <dbReference type="ChEBI" id="CHEBI:64077"/>
        <dbReference type="EC" id="5.1.99.6"/>
    </reaction>
</comment>
<feature type="region of interest" description="Disordered" evidence="13">
    <location>
        <begin position="50"/>
        <end position="86"/>
    </location>
</feature>
<evidence type="ECO:0000256" key="6">
    <source>
        <dbReference type="ARBA" id="ARBA00023027"/>
    </source>
</evidence>
<evidence type="ECO:0000256" key="11">
    <source>
        <dbReference type="HAMAP-Rule" id="MF_01965"/>
    </source>
</evidence>
<keyword evidence="12" id="KW-0413">Isomerase</keyword>
<evidence type="ECO:0000256" key="5">
    <source>
        <dbReference type="ARBA" id="ARBA00022857"/>
    </source>
</evidence>
<reference evidence="16 17" key="1">
    <citation type="submission" date="2015-03" db="EMBL/GenBank/DDBJ databases">
        <authorList>
            <person name="Abdul Halim M."/>
        </authorList>
    </citation>
    <scope>NUCLEOTIDE SEQUENCE [LARGE SCALE GENOMIC DNA]</scope>
    <source>
        <strain evidence="16 17">ATCC 35681</strain>
    </source>
</reference>
<evidence type="ECO:0000256" key="9">
    <source>
        <dbReference type="ARBA" id="ARBA00048238"/>
    </source>
</evidence>
<dbReference type="PATRIC" id="fig|1333534.5.peg.5231"/>
<organism evidence="16 17">
    <name type="scientific">Paenibacillus durus ATCC 35681</name>
    <dbReference type="NCBI Taxonomy" id="1333534"/>
    <lineage>
        <taxon>Bacteria</taxon>
        <taxon>Bacillati</taxon>
        <taxon>Bacillota</taxon>
        <taxon>Bacilli</taxon>
        <taxon>Bacillales</taxon>
        <taxon>Paenibacillaceae</taxon>
        <taxon>Paenibacillus</taxon>
    </lineage>
</organism>
<keyword evidence="5 11" id="KW-0521">NADP</keyword>
<protein>
    <recommendedName>
        <fullName evidence="11 12">Multifunctional fusion protein</fullName>
    </recommendedName>
    <domain>
        <recommendedName>
            <fullName evidence="11">ADP-dependent (S)-NAD(P)H-hydrate dehydratase</fullName>
            <ecNumber evidence="11">4.2.1.136</ecNumber>
        </recommendedName>
        <alternativeName>
            <fullName evidence="11">ADP-dependent NAD(P)HX dehydratase</fullName>
        </alternativeName>
    </domain>
    <domain>
        <recommendedName>
            <fullName evidence="12">NAD(P)H-hydrate epimerase</fullName>
            <ecNumber evidence="12">5.1.99.6</ecNumber>
        </recommendedName>
        <alternativeName>
            <fullName evidence="12">NAD(P)HX epimerase</fullName>
        </alternativeName>
    </domain>
</protein>
<dbReference type="GO" id="GO:0110051">
    <property type="term" value="P:metabolite repair"/>
    <property type="evidence" value="ECO:0007669"/>
    <property type="project" value="TreeGrafter"/>
</dbReference>
<keyword evidence="3 11" id="KW-0547">Nucleotide-binding</keyword>
<dbReference type="GO" id="GO:0046872">
    <property type="term" value="F:metal ion binding"/>
    <property type="evidence" value="ECO:0007669"/>
    <property type="project" value="UniProtKB-KW"/>
</dbReference>
<dbReference type="InterPro" id="IPR036652">
    <property type="entry name" value="YjeF_N_dom_sf"/>
</dbReference>
<dbReference type="PANTHER" id="PTHR12592">
    <property type="entry name" value="ATP-DEPENDENT (S)-NAD(P)H-HYDRATE DEHYDRATASE FAMILY MEMBER"/>
    <property type="match status" value="1"/>
</dbReference>
<dbReference type="SUPFAM" id="SSF64153">
    <property type="entry name" value="YjeF N-terminal domain-like"/>
    <property type="match status" value="2"/>
</dbReference>
<evidence type="ECO:0000259" key="14">
    <source>
        <dbReference type="PROSITE" id="PS51383"/>
    </source>
</evidence>
<feature type="compositionally biased region" description="Low complexity" evidence="13">
    <location>
        <begin position="63"/>
        <end position="86"/>
    </location>
</feature>
<evidence type="ECO:0000256" key="8">
    <source>
        <dbReference type="ARBA" id="ARBA00025153"/>
    </source>
</evidence>
<evidence type="ECO:0000256" key="12">
    <source>
        <dbReference type="HAMAP-Rule" id="MF_01966"/>
    </source>
</evidence>
<feature type="binding site" evidence="12">
    <location>
        <position position="245"/>
    </location>
    <ligand>
        <name>K(+)</name>
        <dbReference type="ChEBI" id="CHEBI:29103"/>
    </ligand>
</feature>
<dbReference type="Gene3D" id="3.40.1190.20">
    <property type="match status" value="1"/>
</dbReference>
<evidence type="ECO:0000256" key="1">
    <source>
        <dbReference type="ARBA" id="ARBA00006001"/>
    </source>
</evidence>
<evidence type="ECO:0000256" key="10">
    <source>
        <dbReference type="ARBA" id="ARBA00049209"/>
    </source>
</evidence>
<name>A0A0F7FDZ5_PAEDU</name>
<dbReference type="GO" id="GO:0016301">
    <property type="term" value="F:kinase activity"/>
    <property type="evidence" value="ECO:0007669"/>
    <property type="project" value="UniProtKB-KW"/>
</dbReference>
<feature type="binding site" evidence="12">
    <location>
        <position position="260"/>
    </location>
    <ligand>
        <name>(6S)-NADPHX</name>
        <dbReference type="ChEBI" id="CHEBI:64076"/>
    </ligand>
</feature>
<comment type="similarity">
    <text evidence="11">Belongs to the NnrD/CARKD family.</text>
</comment>
<dbReference type="EC" id="5.1.99.6" evidence="12"/>
<evidence type="ECO:0000256" key="2">
    <source>
        <dbReference type="ARBA" id="ARBA00009524"/>
    </source>
</evidence>
<dbReference type="Pfam" id="PF01256">
    <property type="entry name" value="Carb_kinase"/>
    <property type="match status" value="1"/>
</dbReference>
<sequence length="628" mass="63071">MHLVTAEEMRRLDRITIERLGIPAVALMENAGRAIAEEIIALCRRRGEGSAPPAAQAARDSGAPRSAGAWAAGAAHEEAAAPGDGAARSAAAGRALRGGNPGGAARNGGAWAAGAAHEEAAAPGFGAARSAAAGRALRGGNPGGGALAAAPKLHISGDAALMAERAEDEHWLVLVGKGNNGGDGLAAARYLSEAGIAVSLLYAVPPESLTGEAALQRDAAAAMGLPAAVHGGGSPGFAGYSGILDALLGTGAAGAPRGAYAELIAAANGSGKPIVSADIPSGLNADTGEMHEPCIQASLTVCLAFLKRGLLQYPGSGAAGRIVVRSIGIPAGLAREEGLSAYWLTPAVLEGVLGVDVSRRRVPDGHKGTYGHVLVAAGSLRMSGAGLIAARASLRAGCGLATWAVPGKLLPLLVGAAPELMLADAGGEADGTWNAAAAEEVLNLADQKDVLAVGPGIGRFQEDKEWLKKIWEGAECPLVVDADALNILAECDYGAWQSRREPVILTPHPGEMARLAGVSTKEVQRDRIGLALNYARERGVILVLKGAHTVIASPDGRIFVNTTGHPGMATGGAGDCLTGIIAGLLAQGLDGVQAAAFGVYLHGLAGERAALLRDNPASVIASDIIEAL</sequence>
<comment type="catalytic activity">
    <reaction evidence="9 11">
        <text>(6S)-NADHX + ADP = AMP + phosphate + NADH + H(+)</text>
        <dbReference type="Rhea" id="RHEA:32223"/>
        <dbReference type="ChEBI" id="CHEBI:15378"/>
        <dbReference type="ChEBI" id="CHEBI:43474"/>
        <dbReference type="ChEBI" id="CHEBI:57945"/>
        <dbReference type="ChEBI" id="CHEBI:64074"/>
        <dbReference type="ChEBI" id="CHEBI:456215"/>
        <dbReference type="ChEBI" id="CHEBI:456216"/>
        <dbReference type="EC" id="4.2.1.136"/>
    </reaction>
</comment>
<feature type="binding site" evidence="12">
    <location>
        <position position="278"/>
    </location>
    <ligand>
        <name>(6S)-NADPHX</name>
        <dbReference type="ChEBI" id="CHEBI:64076"/>
    </ligand>
</feature>
<feature type="binding site" evidence="11">
    <location>
        <begin position="545"/>
        <end position="549"/>
    </location>
    <ligand>
        <name>AMP</name>
        <dbReference type="ChEBI" id="CHEBI:456215"/>
    </ligand>
</feature>
<comment type="function">
    <text evidence="8">Bifunctional enzyme that catalyzes the epimerization of the S- and R-forms of NAD(P)HX and the dehydration of the S-form of NAD(P)HX at the expense of ADP, which is converted to AMP. This allows the repair of both epimers of NAD(P)HX, a damaged form of NAD(P)H that is a result of enzymatic or heat-dependent hydration.</text>
</comment>